<feature type="region of interest" description="Disordered" evidence="3">
    <location>
        <begin position="529"/>
        <end position="556"/>
    </location>
</feature>
<dbReference type="CDD" id="cd04508">
    <property type="entry name" value="Tudor_SF"/>
    <property type="match status" value="1"/>
</dbReference>
<dbReference type="Pfam" id="PF00385">
    <property type="entry name" value="Chromo"/>
    <property type="match status" value="1"/>
</dbReference>
<dbReference type="AlphaFoldDB" id="A0A7S3Z5U7"/>
<evidence type="ECO:0000259" key="4">
    <source>
        <dbReference type="PROSITE" id="PS50013"/>
    </source>
</evidence>
<dbReference type="InterPro" id="IPR016197">
    <property type="entry name" value="Chromo-like_dom_sf"/>
</dbReference>
<feature type="compositionally biased region" description="Acidic residues" evidence="3">
    <location>
        <begin position="573"/>
        <end position="584"/>
    </location>
</feature>
<name>A0A7S3Z5U7_9EUKA</name>
<dbReference type="PROSITE" id="PS50013">
    <property type="entry name" value="CHROMO_2"/>
    <property type="match status" value="1"/>
</dbReference>
<dbReference type="Gene3D" id="2.30.30.140">
    <property type="match status" value="2"/>
</dbReference>
<feature type="compositionally biased region" description="Low complexity" evidence="3">
    <location>
        <begin position="607"/>
        <end position="631"/>
    </location>
</feature>
<proteinExistence type="predicted"/>
<feature type="compositionally biased region" description="Polar residues" evidence="3">
    <location>
        <begin position="321"/>
        <end position="332"/>
    </location>
</feature>
<dbReference type="SMART" id="SM00298">
    <property type="entry name" value="CHROMO"/>
    <property type="match status" value="2"/>
</dbReference>
<gene>
    <name evidence="5" type="ORF">LGLO00237_LOCUS24129</name>
</gene>
<dbReference type="SMART" id="SM00333">
    <property type="entry name" value="TUDOR"/>
    <property type="match status" value="2"/>
</dbReference>
<feature type="compositionally biased region" description="Polar residues" evidence="3">
    <location>
        <begin position="632"/>
        <end position="650"/>
    </location>
</feature>
<feature type="region of interest" description="Disordered" evidence="3">
    <location>
        <begin position="572"/>
        <end position="697"/>
    </location>
</feature>
<protein>
    <recommendedName>
        <fullName evidence="4">Chromo domain-containing protein</fullName>
    </recommendedName>
</protein>
<comment type="subcellular location">
    <subcellularLocation>
        <location evidence="1">Nucleus</location>
    </subcellularLocation>
</comment>
<accession>A0A7S3Z5U7</accession>
<feature type="domain" description="Chromo" evidence="4">
    <location>
        <begin position="6"/>
        <end position="63"/>
    </location>
</feature>
<feature type="region of interest" description="Disordered" evidence="3">
    <location>
        <begin position="157"/>
        <end position="185"/>
    </location>
</feature>
<evidence type="ECO:0000313" key="5">
    <source>
        <dbReference type="EMBL" id="CAE0672479.1"/>
    </source>
</evidence>
<dbReference type="Gene3D" id="2.40.50.40">
    <property type="match status" value="1"/>
</dbReference>
<organism evidence="5">
    <name type="scientific">Lotharella globosa</name>
    <dbReference type="NCBI Taxonomy" id="91324"/>
    <lineage>
        <taxon>Eukaryota</taxon>
        <taxon>Sar</taxon>
        <taxon>Rhizaria</taxon>
        <taxon>Cercozoa</taxon>
        <taxon>Chlorarachniophyceae</taxon>
        <taxon>Lotharella</taxon>
    </lineage>
</organism>
<dbReference type="InterPro" id="IPR023780">
    <property type="entry name" value="Chromo_domain"/>
</dbReference>
<keyword evidence="2" id="KW-0539">Nucleus</keyword>
<dbReference type="InterPro" id="IPR000953">
    <property type="entry name" value="Chromo/chromo_shadow_dom"/>
</dbReference>
<dbReference type="SUPFAM" id="SSF54160">
    <property type="entry name" value="Chromo domain-like"/>
    <property type="match status" value="2"/>
</dbReference>
<dbReference type="InterPro" id="IPR023779">
    <property type="entry name" value="Chromodomain_CS"/>
</dbReference>
<evidence type="ECO:0000256" key="1">
    <source>
        <dbReference type="ARBA" id="ARBA00004123"/>
    </source>
</evidence>
<dbReference type="EMBL" id="HBIV01033820">
    <property type="protein sequence ID" value="CAE0672479.1"/>
    <property type="molecule type" value="Transcribed_RNA"/>
</dbReference>
<evidence type="ECO:0000256" key="2">
    <source>
        <dbReference type="ARBA" id="ARBA00023242"/>
    </source>
</evidence>
<evidence type="ECO:0000256" key="3">
    <source>
        <dbReference type="SAM" id="MobiDB-lite"/>
    </source>
</evidence>
<dbReference type="GO" id="GO:0005634">
    <property type="term" value="C:nucleus"/>
    <property type="evidence" value="ECO:0007669"/>
    <property type="project" value="UniProtKB-SubCell"/>
</dbReference>
<reference evidence="5" key="1">
    <citation type="submission" date="2021-01" db="EMBL/GenBank/DDBJ databases">
        <authorList>
            <person name="Corre E."/>
            <person name="Pelletier E."/>
            <person name="Niang G."/>
            <person name="Scheremetjew M."/>
            <person name="Finn R."/>
            <person name="Kale V."/>
            <person name="Holt S."/>
            <person name="Cochrane G."/>
            <person name="Meng A."/>
            <person name="Brown T."/>
            <person name="Cohen L."/>
        </authorList>
    </citation>
    <scope>NUCLEOTIDE SEQUENCE</scope>
    <source>
        <strain evidence="5">CCCM811</strain>
    </source>
</reference>
<dbReference type="InterPro" id="IPR002999">
    <property type="entry name" value="Tudor"/>
</dbReference>
<sequence>MGDEVYQVKEIVGYDPSSLKYRVRWEGYGPNDDTWEPVTELEHLKDMLTEFHSRNPAVKSTVGQEKNGKRKGLADDASDDARQQPQDPVFSVGDVVLARSSDGRWWDATVVKVQHTSTRNKYKVRWHAYNDWYDEWLEPERLEHAFGTDQRFQLPGGNASLSSSAKRVESGVTLEKHSSNVDSQASNAMVEEGEMVTNLGSRCMKGHPLVTKGQKDKRGKCSLCEVLPKVVVCRKCHGMGICQRCADDIKKLKPGTQVEVYWTCEETYFPAAIKSQPSEFTFNIEYDDGDNRQFTKLWVGDLNAPKPKDDGRLAWRLLKQTARSNSTRSSGAAPSPLRQEKGVVPTPSRRTRDDGSNTSKKRVPTRRKKKSKPKKKAKVATRLRETADLTFEDDTTDDDSDMVPLVKKKNISLKVIKDRKGTQNDDSLKVVSHVMKEKKRRGSLLRTTSSGQLDNKMESAVVRVIKKNRDRIHERTLTVKFVQTQVERDLGLELGTFNFRLAAIHDTIVGWIGANLPHIKPDFLHDFGGGTKVSNQKRKKKFRNQTSRRERTVKANCPTKKTEIVDLTSDVEPLFEIESQDEDDEKKTSMEENEDNMGMERRAINLSSSSSDSEAQKQQKLPQKQRLQQRLTSQQPLNLFETNQRVSPLPSTGPVGKRRVPTSGHPRSSSSSTTLAEVKSQSISSCAPELQEDPQELEREGELLFSVMKIWNSNINERVYQASVETQSSEGKVTEKARQGRKMIWNTHKMRNMIQSIWDSRRRQYDLPCRAEPEYEPKGHVRCEICNIWVRNGDRSWKEHCSAPFHQAQLKKYLPN</sequence>
<dbReference type="CDD" id="cd00024">
    <property type="entry name" value="CD_CSD"/>
    <property type="match status" value="1"/>
</dbReference>
<feature type="region of interest" description="Disordered" evidence="3">
    <location>
        <begin position="55"/>
        <end position="87"/>
    </location>
</feature>
<feature type="compositionally biased region" description="Basic residues" evidence="3">
    <location>
        <begin position="359"/>
        <end position="381"/>
    </location>
</feature>
<feature type="compositionally biased region" description="Basic and acidic residues" evidence="3">
    <location>
        <begin position="166"/>
        <end position="179"/>
    </location>
</feature>
<feature type="region of interest" description="Disordered" evidence="3">
    <location>
        <begin position="321"/>
        <end position="382"/>
    </location>
</feature>
<dbReference type="PROSITE" id="PS00598">
    <property type="entry name" value="CHROMO_1"/>
    <property type="match status" value="1"/>
</dbReference>